<proteinExistence type="predicted"/>
<dbReference type="AlphaFoldDB" id="A0A7J7L780"/>
<evidence type="ECO:0000313" key="1">
    <source>
        <dbReference type="EMBL" id="KAF6138424.1"/>
    </source>
</evidence>
<organism evidence="1 2">
    <name type="scientific">Kingdonia uniflora</name>
    <dbReference type="NCBI Taxonomy" id="39325"/>
    <lineage>
        <taxon>Eukaryota</taxon>
        <taxon>Viridiplantae</taxon>
        <taxon>Streptophyta</taxon>
        <taxon>Embryophyta</taxon>
        <taxon>Tracheophyta</taxon>
        <taxon>Spermatophyta</taxon>
        <taxon>Magnoliopsida</taxon>
        <taxon>Ranunculales</taxon>
        <taxon>Circaeasteraceae</taxon>
        <taxon>Kingdonia</taxon>
    </lineage>
</organism>
<sequence>MATTSTHLCFSPSLPLSLPSPSNPKNPQNFLTLKKRCGKIHQQQSSALGSDMVGDFGARDPYPAEIATNFGEKVFGNGNTEHKILIPNLSALSLSQQECIPISSSLIPLSYGDAQQLLRKV</sequence>
<reference evidence="1 2" key="1">
    <citation type="journal article" date="2020" name="IScience">
        <title>Genome Sequencing of the Endangered Kingdonia uniflora (Circaeasteraceae, Ranunculales) Reveals Potential Mechanisms of Evolutionary Specialization.</title>
        <authorList>
            <person name="Sun Y."/>
            <person name="Deng T."/>
            <person name="Zhang A."/>
            <person name="Moore M.J."/>
            <person name="Landis J.B."/>
            <person name="Lin N."/>
            <person name="Zhang H."/>
            <person name="Zhang X."/>
            <person name="Huang J."/>
            <person name="Zhang X."/>
            <person name="Sun H."/>
            <person name="Wang H."/>
        </authorList>
    </citation>
    <scope>NUCLEOTIDE SEQUENCE [LARGE SCALE GENOMIC DNA]</scope>
    <source>
        <strain evidence="1">TB1705</strain>
        <tissue evidence="1">Leaf</tissue>
    </source>
</reference>
<comment type="caution">
    <text evidence="1">The sequence shown here is derived from an EMBL/GenBank/DDBJ whole genome shotgun (WGS) entry which is preliminary data.</text>
</comment>
<dbReference type="OrthoDB" id="277398at2759"/>
<keyword evidence="2" id="KW-1185">Reference proteome</keyword>
<dbReference type="EMBL" id="JACGCM010002579">
    <property type="protein sequence ID" value="KAF6138424.1"/>
    <property type="molecule type" value="Genomic_DNA"/>
</dbReference>
<dbReference type="Proteomes" id="UP000541444">
    <property type="component" value="Unassembled WGS sequence"/>
</dbReference>
<gene>
    <name evidence="1" type="ORF">GIB67_027996</name>
</gene>
<protein>
    <submittedName>
        <fullName evidence="1">Uncharacterized protein</fullName>
    </submittedName>
</protein>
<evidence type="ECO:0000313" key="2">
    <source>
        <dbReference type="Proteomes" id="UP000541444"/>
    </source>
</evidence>
<accession>A0A7J7L780</accession>
<name>A0A7J7L780_9MAGN</name>